<reference evidence="3 4" key="1">
    <citation type="submission" date="2019-01" db="EMBL/GenBank/DDBJ databases">
        <authorList>
            <person name="Brito A."/>
        </authorList>
    </citation>
    <scope>NUCLEOTIDE SEQUENCE [LARGE SCALE GENOMIC DNA]</scope>
    <source>
        <strain evidence="3">1</strain>
    </source>
</reference>
<dbReference type="InterPro" id="IPR022222">
    <property type="entry name" value="DUF3747"/>
</dbReference>
<feature type="chain" id="PRO_5021934375" description="DUF3747 domain-containing protein" evidence="2">
    <location>
        <begin position="28"/>
        <end position="270"/>
    </location>
</feature>
<proteinExistence type="predicted"/>
<dbReference type="RefSeq" id="WP_144865487.1">
    <property type="nucleotide sequence ID" value="NZ_LR213794.1"/>
</dbReference>
<dbReference type="AlphaFoldDB" id="A0A563VVP5"/>
<evidence type="ECO:0000313" key="3">
    <source>
        <dbReference type="EMBL" id="VEP15475.1"/>
    </source>
</evidence>
<organism evidence="3 4">
    <name type="scientific">Hyella patelloides LEGE 07179</name>
    <dbReference type="NCBI Taxonomy" id="945734"/>
    <lineage>
        <taxon>Bacteria</taxon>
        <taxon>Bacillati</taxon>
        <taxon>Cyanobacteriota</taxon>
        <taxon>Cyanophyceae</taxon>
        <taxon>Pleurocapsales</taxon>
        <taxon>Hyellaceae</taxon>
        <taxon>Hyella</taxon>
    </lineage>
</organism>
<name>A0A563VVP5_9CYAN</name>
<evidence type="ECO:0000256" key="2">
    <source>
        <dbReference type="SAM" id="SignalP"/>
    </source>
</evidence>
<keyword evidence="2" id="KW-0732">Signal</keyword>
<feature type="compositionally biased region" description="Low complexity" evidence="1">
    <location>
        <begin position="188"/>
        <end position="201"/>
    </location>
</feature>
<dbReference type="Pfam" id="PF12565">
    <property type="entry name" value="DUF3747"/>
    <property type="match status" value="1"/>
</dbReference>
<evidence type="ECO:0000313" key="4">
    <source>
        <dbReference type="Proteomes" id="UP000320055"/>
    </source>
</evidence>
<evidence type="ECO:0000256" key="1">
    <source>
        <dbReference type="SAM" id="MobiDB-lite"/>
    </source>
</evidence>
<protein>
    <recommendedName>
        <fullName evidence="5">DUF3747 domain-containing protein</fullName>
    </recommendedName>
</protein>
<gene>
    <name evidence="3" type="ORF">H1P_340001</name>
</gene>
<feature type="compositionally biased region" description="Polar residues" evidence="1">
    <location>
        <begin position="202"/>
        <end position="212"/>
    </location>
</feature>
<accession>A0A563VVP5</accession>
<sequence>MKPSQLLKLLLAAGTISNFFPSSSVLASSFGETEVNHRQFAVVAAPYRHGYNLLILEQMPGQRPCWSETGSNPTVIEPLFLEFDFTNACVRSADSNSYSIRFEGEDYGLDYLLNVVEREGELHLVGTPRDSSKPELHIGKTNGLSSGSLKIQLNSEWHLTKRTYQGNPTEHVYLSNTSDLEEQLVSQSVSSNEASNHEANNQQSTKPLNNDRQPAGTVYQQPVTYPVQQPVGTVYQQPVTYPVQQPVGTVYQQPVTYPEIPLNINYQQNK</sequence>
<feature type="region of interest" description="Disordered" evidence="1">
    <location>
        <begin position="185"/>
        <end position="216"/>
    </location>
</feature>
<evidence type="ECO:0008006" key="5">
    <source>
        <dbReference type="Google" id="ProtNLM"/>
    </source>
</evidence>
<dbReference type="OrthoDB" id="9759810at2"/>
<keyword evidence="4" id="KW-1185">Reference proteome</keyword>
<dbReference type="Proteomes" id="UP000320055">
    <property type="component" value="Unassembled WGS sequence"/>
</dbReference>
<dbReference type="EMBL" id="CAACVJ010000268">
    <property type="protein sequence ID" value="VEP15475.1"/>
    <property type="molecule type" value="Genomic_DNA"/>
</dbReference>
<feature type="signal peptide" evidence="2">
    <location>
        <begin position="1"/>
        <end position="27"/>
    </location>
</feature>